<gene>
    <name evidence="3" type="ORF">CQW23_16541</name>
</gene>
<organism evidence="3 4">
    <name type="scientific">Capsicum baccatum</name>
    <name type="common">Peruvian pepper</name>
    <dbReference type="NCBI Taxonomy" id="33114"/>
    <lineage>
        <taxon>Eukaryota</taxon>
        <taxon>Viridiplantae</taxon>
        <taxon>Streptophyta</taxon>
        <taxon>Embryophyta</taxon>
        <taxon>Tracheophyta</taxon>
        <taxon>Spermatophyta</taxon>
        <taxon>Magnoliopsida</taxon>
        <taxon>eudicotyledons</taxon>
        <taxon>Gunneridae</taxon>
        <taxon>Pentapetalae</taxon>
        <taxon>asterids</taxon>
        <taxon>lamiids</taxon>
        <taxon>Solanales</taxon>
        <taxon>Solanaceae</taxon>
        <taxon>Solanoideae</taxon>
        <taxon>Capsiceae</taxon>
        <taxon>Capsicum</taxon>
    </lineage>
</organism>
<keyword evidence="4" id="KW-1185">Reference proteome</keyword>
<accession>A0A2G2WB80</accession>
<dbReference type="PANTHER" id="PTHR31973">
    <property type="entry name" value="POLYPROTEIN, PUTATIVE-RELATED"/>
    <property type="match status" value="1"/>
</dbReference>
<protein>
    <submittedName>
        <fullName evidence="3">Potassium transporter 14</fullName>
    </submittedName>
</protein>
<dbReference type="AlphaFoldDB" id="A0A2G2WB80"/>
<evidence type="ECO:0000313" key="3">
    <source>
        <dbReference type="EMBL" id="PHT42516.1"/>
    </source>
</evidence>
<evidence type="ECO:0000259" key="1">
    <source>
        <dbReference type="Pfam" id="PF02705"/>
    </source>
</evidence>
<dbReference type="PANTHER" id="PTHR31973:SF195">
    <property type="entry name" value="MUDR FAMILY TRANSPOSASE"/>
    <property type="match status" value="1"/>
</dbReference>
<dbReference type="Pfam" id="PF10551">
    <property type="entry name" value="MULE"/>
    <property type="match status" value="1"/>
</dbReference>
<reference evidence="3 4" key="1">
    <citation type="journal article" date="2017" name="Genome Biol.">
        <title>New reference genome sequences of hot pepper reveal the massive evolution of plant disease-resistance genes by retroduplication.</title>
        <authorList>
            <person name="Kim S."/>
            <person name="Park J."/>
            <person name="Yeom S.I."/>
            <person name="Kim Y.M."/>
            <person name="Seo E."/>
            <person name="Kim K.T."/>
            <person name="Kim M.S."/>
            <person name="Lee J.M."/>
            <person name="Cheong K."/>
            <person name="Shin H.S."/>
            <person name="Kim S.B."/>
            <person name="Han K."/>
            <person name="Lee J."/>
            <person name="Park M."/>
            <person name="Lee H.A."/>
            <person name="Lee H.Y."/>
            <person name="Lee Y."/>
            <person name="Oh S."/>
            <person name="Lee J.H."/>
            <person name="Choi E."/>
            <person name="Choi E."/>
            <person name="Lee S.E."/>
            <person name="Jeon J."/>
            <person name="Kim H."/>
            <person name="Choi G."/>
            <person name="Song H."/>
            <person name="Lee J."/>
            <person name="Lee S.C."/>
            <person name="Kwon J.K."/>
            <person name="Lee H.Y."/>
            <person name="Koo N."/>
            <person name="Hong Y."/>
            <person name="Kim R.W."/>
            <person name="Kang W.H."/>
            <person name="Huh J.H."/>
            <person name="Kang B.C."/>
            <person name="Yang T.J."/>
            <person name="Lee Y.H."/>
            <person name="Bennetzen J.L."/>
            <person name="Choi D."/>
        </authorList>
    </citation>
    <scope>NUCLEOTIDE SEQUENCE [LARGE SCALE GENOMIC DNA]</scope>
    <source>
        <strain evidence="4">cv. PBC81</strain>
    </source>
</reference>
<name>A0A2G2WB80_CAPBA</name>
<reference evidence="4" key="2">
    <citation type="journal article" date="2017" name="J. Anim. Genet.">
        <title>Multiple reference genome sequences of hot pepper reveal the massive evolution of plant disease resistance genes by retroduplication.</title>
        <authorList>
            <person name="Kim S."/>
            <person name="Park J."/>
            <person name="Yeom S.-I."/>
            <person name="Kim Y.-M."/>
            <person name="Seo E."/>
            <person name="Kim K.-T."/>
            <person name="Kim M.-S."/>
            <person name="Lee J.M."/>
            <person name="Cheong K."/>
            <person name="Shin H.-S."/>
            <person name="Kim S.-B."/>
            <person name="Han K."/>
            <person name="Lee J."/>
            <person name="Park M."/>
            <person name="Lee H.-A."/>
            <person name="Lee H.-Y."/>
            <person name="Lee Y."/>
            <person name="Oh S."/>
            <person name="Lee J.H."/>
            <person name="Choi E."/>
            <person name="Choi E."/>
            <person name="Lee S.E."/>
            <person name="Jeon J."/>
            <person name="Kim H."/>
            <person name="Choi G."/>
            <person name="Song H."/>
            <person name="Lee J."/>
            <person name="Lee S.-C."/>
            <person name="Kwon J.-K."/>
            <person name="Lee H.-Y."/>
            <person name="Koo N."/>
            <person name="Hong Y."/>
            <person name="Kim R.W."/>
            <person name="Kang W.-H."/>
            <person name="Huh J.H."/>
            <person name="Kang B.-C."/>
            <person name="Yang T.-J."/>
            <person name="Lee Y.-H."/>
            <person name="Bennetzen J.L."/>
            <person name="Choi D."/>
        </authorList>
    </citation>
    <scope>NUCLEOTIDE SEQUENCE [LARGE SCALE GENOMIC DNA]</scope>
    <source>
        <strain evidence="4">cv. PBC81</strain>
    </source>
</reference>
<evidence type="ECO:0000259" key="2">
    <source>
        <dbReference type="Pfam" id="PF10551"/>
    </source>
</evidence>
<comment type="caution">
    <text evidence="3">The sequence shown here is derived from an EMBL/GenBank/DDBJ whole genome shotgun (WGS) entry which is preliminary data.</text>
</comment>
<evidence type="ECO:0000313" key="4">
    <source>
        <dbReference type="Proteomes" id="UP000224567"/>
    </source>
</evidence>
<sequence length="486" mass="55323">MLGVVELMEIEVKLLLVLKYFGVSINGDGENCKFYKGVGEIIVGYEYCGVDESEGGIFALYSLLCRHEKVNLLPNQLRSDARISSFRLKMSSPELESSLEIKERLEASVTLKKLFLMLIFPSTSIVIADGVVISAMSVMSIVGGLKFRFSGVKQGHGMASLTHLTKNINAAKIDSVVLGMDENEMSIKSIDRNNDLQVIEQILEAEITEPSKIKRVRQKKKRILDVNTTLLRHNASLNEVTTYEKAHSCLVDFITFDHMNATSKVICDYILELVRDSSNVITPNFMVDEIRKKYGIIISYNEGWRAIQHAYTVIRGTAEENYNRFQYAFFFYGTSIIGWANYRPVIMVDATFLKAKYRGVLMIAVSKEGKNNIFSLAFGIADSENNESYNWFFNKLRHAIGVREQLSILSDHHPAIANAIANVYPECQHGIFIYHIERYLRKRYFSDVVLSLFYNAATTYKQIEFYTFMDEIEKVDKVAAAYLKEV</sequence>
<dbReference type="InterPro" id="IPR018289">
    <property type="entry name" value="MULE_transposase_dom"/>
</dbReference>
<dbReference type="OrthoDB" id="1700401at2759"/>
<dbReference type="InterPro" id="IPR053951">
    <property type="entry name" value="K_trans_N"/>
</dbReference>
<feature type="domain" description="MULE transposase" evidence="2">
    <location>
        <begin position="345"/>
        <end position="436"/>
    </location>
</feature>
<dbReference type="Proteomes" id="UP000224567">
    <property type="component" value="Unassembled WGS sequence"/>
</dbReference>
<proteinExistence type="predicted"/>
<dbReference type="EMBL" id="MLFT02000007">
    <property type="protein sequence ID" value="PHT42516.1"/>
    <property type="molecule type" value="Genomic_DNA"/>
</dbReference>
<dbReference type="Pfam" id="PF02705">
    <property type="entry name" value="K_trans"/>
    <property type="match status" value="1"/>
</dbReference>
<dbReference type="STRING" id="33114.A0A2G2WB80"/>
<feature type="domain" description="K+ potassium transporter integral membrane" evidence="1">
    <location>
        <begin position="51"/>
        <end position="154"/>
    </location>
</feature>